<gene>
    <name evidence="3" type="ORF">GA0070609_1194</name>
</gene>
<protein>
    <submittedName>
        <fullName evidence="3">Uncharacterized protein</fullName>
    </submittedName>
</protein>
<proteinExistence type="predicted"/>
<dbReference type="AlphaFoldDB" id="A0A1C5H990"/>
<organism evidence="3 4">
    <name type="scientific">Micromonospora echinaurantiaca</name>
    <dbReference type="NCBI Taxonomy" id="47857"/>
    <lineage>
        <taxon>Bacteria</taxon>
        <taxon>Bacillati</taxon>
        <taxon>Actinomycetota</taxon>
        <taxon>Actinomycetes</taxon>
        <taxon>Micromonosporales</taxon>
        <taxon>Micromonosporaceae</taxon>
        <taxon>Micromonospora</taxon>
    </lineage>
</organism>
<feature type="region of interest" description="Disordered" evidence="1">
    <location>
        <begin position="360"/>
        <end position="404"/>
    </location>
</feature>
<accession>A0A1C5H990</accession>
<evidence type="ECO:0000256" key="2">
    <source>
        <dbReference type="SAM" id="Phobius"/>
    </source>
</evidence>
<feature type="transmembrane region" description="Helical" evidence="2">
    <location>
        <begin position="56"/>
        <end position="79"/>
    </location>
</feature>
<keyword evidence="4" id="KW-1185">Reference proteome</keyword>
<keyword evidence="2" id="KW-0812">Transmembrane</keyword>
<dbReference type="RefSeq" id="WP_157748066.1">
    <property type="nucleotide sequence ID" value="NZ_LT607750.1"/>
</dbReference>
<sequence>MTARATPTEAVTPGAARRILNRDQEAIRRVLDGGPDRIRRGPGGLRRGLVRRRRTTLLALAVVATISAAALVAGLLSWAPDPPEQARTLTAAEHERLAAMRVTNYRDLRSGLHVTTGDGAARTELIGWVDWSRPLVYLDVGGPGAGAERGLLQATPTVVLLRPDPTAVPTPAPPPLVPPADRWRLHDLPAGHGLARLLDLLFRLAADRPEPAGAAPEAARWLGRETIGAEPMDILQAPPPSGLTTAEHPRYWLDQSARLHRLETRLADVGPVTVQLNRANRPTLRPVDALGGRPGLPRALTAAEQDRLNRLAGRLRARGGATVTLTAPVGTDTNLRGAGWLSWTRRTAYLTVADLGRPNRRTLLHHGPDGTARAELPATAVPGPAEAPGRPPLPRHSDGWRAGPARADDLDLLVDAALRAGGSAGQRGQAVRVRGDSLAGRTVDVVELRTSRALLRYWIDRSGLLRRLELRTRPGAWAQLDLTPGSVPRWTAPAPGRARPADG</sequence>
<dbReference type="EMBL" id="LT607750">
    <property type="protein sequence ID" value="SCG42574.1"/>
    <property type="molecule type" value="Genomic_DNA"/>
</dbReference>
<keyword evidence="2" id="KW-1133">Transmembrane helix</keyword>
<dbReference type="Proteomes" id="UP000198217">
    <property type="component" value="Chromosome I"/>
</dbReference>
<name>A0A1C5H990_9ACTN</name>
<reference evidence="3 4" key="1">
    <citation type="submission" date="2016-06" db="EMBL/GenBank/DDBJ databases">
        <authorList>
            <person name="Kjaerup R.B."/>
            <person name="Dalgaard T.S."/>
            <person name="Juul-Madsen H.R."/>
        </authorList>
    </citation>
    <scope>NUCLEOTIDE SEQUENCE [LARGE SCALE GENOMIC DNA]</scope>
    <source>
        <strain evidence="3 4">DSM 43904</strain>
    </source>
</reference>
<evidence type="ECO:0000256" key="1">
    <source>
        <dbReference type="SAM" id="MobiDB-lite"/>
    </source>
</evidence>
<evidence type="ECO:0000313" key="4">
    <source>
        <dbReference type="Proteomes" id="UP000198217"/>
    </source>
</evidence>
<evidence type="ECO:0000313" key="3">
    <source>
        <dbReference type="EMBL" id="SCG42574.1"/>
    </source>
</evidence>
<keyword evidence="2" id="KW-0472">Membrane</keyword>